<gene>
    <name evidence="1" type="ORF">HMPREF9334_00496</name>
</gene>
<organism evidence="1 2">
    <name type="scientific">Selenomonas infelix ATCC 43532</name>
    <dbReference type="NCBI Taxonomy" id="679201"/>
    <lineage>
        <taxon>Bacteria</taxon>
        <taxon>Bacillati</taxon>
        <taxon>Bacillota</taxon>
        <taxon>Negativicutes</taxon>
        <taxon>Selenomonadales</taxon>
        <taxon>Selenomonadaceae</taxon>
        <taxon>Selenomonas</taxon>
    </lineage>
</organism>
<dbReference type="Proteomes" id="UP000004129">
    <property type="component" value="Unassembled WGS sequence"/>
</dbReference>
<accession>G5GML5</accession>
<evidence type="ECO:0000313" key="2">
    <source>
        <dbReference type="Proteomes" id="UP000004129"/>
    </source>
</evidence>
<evidence type="ECO:0000313" key="1">
    <source>
        <dbReference type="EMBL" id="EHG21793.1"/>
    </source>
</evidence>
<proteinExistence type="predicted"/>
<keyword evidence="2" id="KW-1185">Reference proteome</keyword>
<name>G5GML5_9FIRM</name>
<comment type="caution">
    <text evidence="1">The sequence shown here is derived from an EMBL/GenBank/DDBJ whole genome shotgun (WGS) entry which is preliminary data.</text>
</comment>
<sequence>MKAERKFKGVKAAVGEMRGCNRYDGTYLEVHYDVDEDEVYTHFHSSFGGNSWTVYHDSAVIPVGKYSSPVKMAELKEDIRRAIARRAEVA</sequence>
<dbReference type="AlphaFoldDB" id="G5GML5"/>
<dbReference type="PATRIC" id="fig|679201.3.peg.498"/>
<dbReference type="EMBL" id="ACZM01000004">
    <property type="protein sequence ID" value="EHG21793.1"/>
    <property type="molecule type" value="Genomic_DNA"/>
</dbReference>
<protein>
    <submittedName>
        <fullName evidence="1">Uncharacterized protein</fullName>
    </submittedName>
</protein>
<dbReference type="RefSeq" id="WP_006691946.1">
    <property type="nucleotide sequence ID" value="NZ_JH376797.1"/>
</dbReference>
<dbReference type="HOGENOM" id="CLU_2439083_0_0_9"/>
<reference evidence="1 2" key="1">
    <citation type="submission" date="2011-08" db="EMBL/GenBank/DDBJ databases">
        <title>The Genome Sequence of Selenomonas infelix ATCC 43532.</title>
        <authorList>
            <consortium name="The Broad Institute Genome Sequencing Platform"/>
            <person name="Earl A."/>
            <person name="Ward D."/>
            <person name="Feldgarden M."/>
            <person name="Gevers D."/>
            <person name="Izard J."/>
            <person name="Blanton J.M."/>
            <person name="Baranova O.V."/>
            <person name="Dewhirst F.E."/>
            <person name="Young S.K."/>
            <person name="Zeng Q."/>
            <person name="Gargeya S."/>
            <person name="Fitzgerald M."/>
            <person name="Haas B."/>
            <person name="Abouelleil A."/>
            <person name="Alvarado L."/>
            <person name="Arachchi H.M."/>
            <person name="Berlin A."/>
            <person name="Brown A."/>
            <person name="Chapman S.B."/>
            <person name="Chen Z."/>
            <person name="Dunbar C."/>
            <person name="Freedman E."/>
            <person name="Gearin G."/>
            <person name="Gellesch M."/>
            <person name="Goldberg J."/>
            <person name="Griggs A."/>
            <person name="Gujja S."/>
            <person name="Heiman D."/>
            <person name="Howarth C."/>
            <person name="Larson L."/>
            <person name="Lui A."/>
            <person name="MacDonald P.J.P."/>
            <person name="Montmayeur A."/>
            <person name="Murphy C."/>
            <person name="Neiman D."/>
            <person name="Pearson M."/>
            <person name="Priest M."/>
            <person name="Roberts A."/>
            <person name="Saif S."/>
            <person name="Shea T."/>
            <person name="Shenoy N."/>
            <person name="Sisk P."/>
            <person name="Stolte C."/>
            <person name="Sykes S."/>
            <person name="Wortman J."/>
            <person name="Nusbaum C."/>
            <person name="Birren B."/>
        </authorList>
    </citation>
    <scope>NUCLEOTIDE SEQUENCE [LARGE SCALE GENOMIC DNA]</scope>
    <source>
        <strain evidence="1 2">ATCC 43532</strain>
    </source>
</reference>
<dbReference type="STRING" id="679201.HMPREF9334_00496"/>